<dbReference type="Gene3D" id="2.10.25.10">
    <property type="entry name" value="Laminin"/>
    <property type="match status" value="1"/>
</dbReference>
<keyword evidence="1" id="KW-0245">EGF-like domain</keyword>
<feature type="disulfide bond" evidence="1">
    <location>
        <begin position="77"/>
        <end position="94"/>
    </location>
</feature>
<proteinExistence type="predicted"/>
<dbReference type="PROSITE" id="PS50026">
    <property type="entry name" value="EGF_3"/>
    <property type="match status" value="1"/>
</dbReference>
<dbReference type="STRING" id="35525.A0A164NW85"/>
<dbReference type="Proteomes" id="UP000076858">
    <property type="component" value="Unassembled WGS sequence"/>
</dbReference>
<organism evidence="2 3">
    <name type="scientific">Daphnia magna</name>
    <dbReference type="NCBI Taxonomy" id="35525"/>
    <lineage>
        <taxon>Eukaryota</taxon>
        <taxon>Metazoa</taxon>
        <taxon>Ecdysozoa</taxon>
        <taxon>Arthropoda</taxon>
        <taxon>Crustacea</taxon>
        <taxon>Branchiopoda</taxon>
        <taxon>Diplostraca</taxon>
        <taxon>Cladocera</taxon>
        <taxon>Anomopoda</taxon>
        <taxon>Daphniidae</taxon>
        <taxon>Daphnia</taxon>
    </lineage>
</organism>
<name>A0A164NW85_9CRUS</name>
<dbReference type="OrthoDB" id="10046852at2759"/>
<protein>
    <submittedName>
        <fullName evidence="2">Uncharacterized protein</fullName>
    </submittedName>
</protein>
<accession>A0A164NW85</accession>
<comment type="caution">
    <text evidence="2">The sequence shown here is derived from an EMBL/GenBank/DDBJ whole genome shotgun (WGS) entry which is preliminary data.</text>
</comment>
<dbReference type="EMBL" id="LRGB01002793">
    <property type="protein sequence ID" value="KZS06292.1"/>
    <property type="molecule type" value="Genomic_DNA"/>
</dbReference>
<keyword evidence="1" id="KW-1015">Disulfide bond</keyword>
<keyword evidence="3" id="KW-1185">Reference proteome</keyword>
<dbReference type="SUPFAM" id="SSF57196">
    <property type="entry name" value="EGF/Laminin"/>
    <property type="match status" value="1"/>
</dbReference>
<dbReference type="InterPro" id="IPR000742">
    <property type="entry name" value="EGF"/>
</dbReference>
<gene>
    <name evidence="2" type="ORF">APZ42_030261</name>
</gene>
<comment type="caution">
    <text evidence="1">Lacks conserved residue(s) required for the propagation of feature annotation.</text>
</comment>
<evidence type="ECO:0000256" key="1">
    <source>
        <dbReference type="PROSITE-ProRule" id="PRU00076"/>
    </source>
</evidence>
<evidence type="ECO:0000313" key="3">
    <source>
        <dbReference type="Proteomes" id="UP000076858"/>
    </source>
</evidence>
<dbReference type="AlphaFoldDB" id="A0A164NW85"/>
<feature type="disulfide bond" evidence="1">
    <location>
        <begin position="72"/>
        <end position="82"/>
    </location>
</feature>
<evidence type="ECO:0000313" key="2">
    <source>
        <dbReference type="EMBL" id="KZS06292.1"/>
    </source>
</evidence>
<sequence length="129" mass="14337">MSPSLLGWITAILLIIFLSEPVESTCDSNRLRQGCRIQEGSCLCGTGCDTDYRYSNKRECESALRGRSQDPCSSRPCNRGSCLQILNSPNGYNCLCSGTNYFGDRCEQRCPRRSSLRAGERLPIQCIVV</sequence>
<reference evidence="2 3" key="1">
    <citation type="submission" date="2016-03" db="EMBL/GenBank/DDBJ databases">
        <title>EvidentialGene: Evidence-directed Construction of Genes on Genomes.</title>
        <authorList>
            <person name="Gilbert D.G."/>
            <person name="Choi J.-H."/>
            <person name="Mockaitis K."/>
            <person name="Colbourne J."/>
            <person name="Pfrender M."/>
        </authorList>
    </citation>
    <scope>NUCLEOTIDE SEQUENCE [LARGE SCALE GENOMIC DNA]</scope>
    <source>
        <strain evidence="2 3">Xinb3</strain>
        <tissue evidence="2">Complete organism</tissue>
    </source>
</reference>